<evidence type="ECO:0000313" key="1">
    <source>
        <dbReference type="EMBL" id="KAK8919405.1"/>
    </source>
</evidence>
<dbReference type="Proteomes" id="UP001418222">
    <property type="component" value="Unassembled WGS sequence"/>
</dbReference>
<name>A0AAP0AZE3_9ASPA</name>
<accession>A0AAP0AZE3</accession>
<evidence type="ECO:0000313" key="2">
    <source>
        <dbReference type="Proteomes" id="UP001418222"/>
    </source>
</evidence>
<sequence length="56" mass="6811">MWRPYMWLIRLQSRLKRCQGEISFHKKAAGRSCPVHDIHVRGSGWKRQSQRPYHLH</sequence>
<dbReference type="EMBL" id="JBBWWQ010000019">
    <property type="protein sequence ID" value="KAK8919405.1"/>
    <property type="molecule type" value="Genomic_DNA"/>
</dbReference>
<comment type="caution">
    <text evidence="1">The sequence shown here is derived from an EMBL/GenBank/DDBJ whole genome shotgun (WGS) entry which is preliminary data.</text>
</comment>
<dbReference type="AlphaFoldDB" id="A0AAP0AZE3"/>
<organism evidence="1 2">
    <name type="scientific">Platanthera zijinensis</name>
    <dbReference type="NCBI Taxonomy" id="2320716"/>
    <lineage>
        <taxon>Eukaryota</taxon>
        <taxon>Viridiplantae</taxon>
        <taxon>Streptophyta</taxon>
        <taxon>Embryophyta</taxon>
        <taxon>Tracheophyta</taxon>
        <taxon>Spermatophyta</taxon>
        <taxon>Magnoliopsida</taxon>
        <taxon>Liliopsida</taxon>
        <taxon>Asparagales</taxon>
        <taxon>Orchidaceae</taxon>
        <taxon>Orchidoideae</taxon>
        <taxon>Orchideae</taxon>
        <taxon>Orchidinae</taxon>
        <taxon>Platanthera</taxon>
    </lineage>
</organism>
<protein>
    <submittedName>
        <fullName evidence="1">Uncharacterized protein</fullName>
    </submittedName>
</protein>
<keyword evidence="2" id="KW-1185">Reference proteome</keyword>
<gene>
    <name evidence="1" type="ORF">KSP39_PZI021687</name>
</gene>
<proteinExistence type="predicted"/>
<reference evidence="1 2" key="1">
    <citation type="journal article" date="2022" name="Nat. Plants">
        <title>Genomes of leafy and leafless Platanthera orchids illuminate the evolution of mycoheterotrophy.</title>
        <authorList>
            <person name="Li M.H."/>
            <person name="Liu K.W."/>
            <person name="Li Z."/>
            <person name="Lu H.C."/>
            <person name="Ye Q.L."/>
            <person name="Zhang D."/>
            <person name="Wang J.Y."/>
            <person name="Li Y.F."/>
            <person name="Zhong Z.M."/>
            <person name="Liu X."/>
            <person name="Yu X."/>
            <person name="Liu D.K."/>
            <person name="Tu X.D."/>
            <person name="Liu B."/>
            <person name="Hao Y."/>
            <person name="Liao X.Y."/>
            <person name="Jiang Y.T."/>
            <person name="Sun W.H."/>
            <person name="Chen J."/>
            <person name="Chen Y.Q."/>
            <person name="Ai Y."/>
            <person name="Zhai J.W."/>
            <person name="Wu S.S."/>
            <person name="Zhou Z."/>
            <person name="Hsiao Y.Y."/>
            <person name="Wu W.L."/>
            <person name="Chen Y.Y."/>
            <person name="Lin Y.F."/>
            <person name="Hsu J.L."/>
            <person name="Li C.Y."/>
            <person name="Wang Z.W."/>
            <person name="Zhao X."/>
            <person name="Zhong W.Y."/>
            <person name="Ma X.K."/>
            <person name="Ma L."/>
            <person name="Huang J."/>
            <person name="Chen G.Z."/>
            <person name="Huang M.Z."/>
            <person name="Huang L."/>
            <person name="Peng D.H."/>
            <person name="Luo Y.B."/>
            <person name="Zou S.Q."/>
            <person name="Chen S.P."/>
            <person name="Lan S."/>
            <person name="Tsai W.C."/>
            <person name="Van de Peer Y."/>
            <person name="Liu Z.J."/>
        </authorList>
    </citation>
    <scope>NUCLEOTIDE SEQUENCE [LARGE SCALE GENOMIC DNA]</scope>
    <source>
        <strain evidence="1">Lor287</strain>
    </source>
</reference>